<dbReference type="InterPro" id="IPR040079">
    <property type="entry name" value="Glutathione_S-Trfase"/>
</dbReference>
<dbReference type="SFLD" id="SFLDG00363">
    <property type="entry name" value="AMPS_(cytGST):_Alpha-__Mu-__Pi"/>
    <property type="match status" value="1"/>
</dbReference>
<sequence>MAKKLHYFDVNGLGESIRYILHYGKQKFEDVRYDFKSWPIKSVKDSLPYGQLPLYEEGNRSLNQSLAIARYVGNVNNLVPTDPWEQAVLDAVVYNIYDFWSKVLPYIREQDPVKKEAIKKEILSEVVDFYFSRFEKELMNNKGFFGGKLSWADFIFVGILEAANLILGAEIDKKYPQAAALLQKIRSLPGVKEYLASRKPYVF</sequence>
<dbReference type="CDD" id="cd03192">
    <property type="entry name" value="GST_C_Sigma_like"/>
    <property type="match status" value="1"/>
</dbReference>
<evidence type="ECO:0000256" key="3">
    <source>
        <dbReference type="ARBA" id="ARBA00022679"/>
    </source>
</evidence>
<dbReference type="InterPro" id="IPR004046">
    <property type="entry name" value="GST_C"/>
</dbReference>
<evidence type="ECO:0000313" key="9">
    <source>
        <dbReference type="Proteomes" id="UP000838878"/>
    </source>
</evidence>
<dbReference type="PANTHER" id="PTHR11571:SF224">
    <property type="entry name" value="HEMATOPOIETIC PROSTAGLANDIN D SYNTHASE"/>
    <property type="match status" value="1"/>
</dbReference>
<organism evidence="8 9">
    <name type="scientific">Brenthis ino</name>
    <name type="common">lesser marbled fritillary</name>
    <dbReference type="NCBI Taxonomy" id="405034"/>
    <lineage>
        <taxon>Eukaryota</taxon>
        <taxon>Metazoa</taxon>
        <taxon>Ecdysozoa</taxon>
        <taxon>Arthropoda</taxon>
        <taxon>Hexapoda</taxon>
        <taxon>Insecta</taxon>
        <taxon>Pterygota</taxon>
        <taxon>Neoptera</taxon>
        <taxon>Endopterygota</taxon>
        <taxon>Lepidoptera</taxon>
        <taxon>Glossata</taxon>
        <taxon>Ditrysia</taxon>
        <taxon>Papilionoidea</taxon>
        <taxon>Nymphalidae</taxon>
        <taxon>Heliconiinae</taxon>
        <taxon>Argynnini</taxon>
        <taxon>Brenthis</taxon>
    </lineage>
</organism>
<evidence type="ECO:0000256" key="4">
    <source>
        <dbReference type="ARBA" id="ARBA00038317"/>
    </source>
</evidence>
<dbReference type="SFLD" id="SFLDS00019">
    <property type="entry name" value="Glutathione_Transferase_(cytos"/>
    <property type="match status" value="1"/>
</dbReference>
<dbReference type="PROSITE" id="PS50404">
    <property type="entry name" value="GST_NTER"/>
    <property type="match status" value="1"/>
</dbReference>
<keyword evidence="3" id="KW-0808">Transferase</keyword>
<dbReference type="FunFam" id="1.20.1050.10:FF:000030">
    <property type="entry name" value="Glutathione S-transferase S1"/>
    <property type="match status" value="1"/>
</dbReference>
<dbReference type="PROSITE" id="PS50405">
    <property type="entry name" value="GST_CTER"/>
    <property type="match status" value="1"/>
</dbReference>
<evidence type="ECO:0000256" key="5">
    <source>
        <dbReference type="ARBA" id="ARBA00047960"/>
    </source>
</evidence>
<dbReference type="SUPFAM" id="SSF52833">
    <property type="entry name" value="Thioredoxin-like"/>
    <property type="match status" value="1"/>
</dbReference>
<keyword evidence="9" id="KW-1185">Reference proteome</keyword>
<dbReference type="InterPro" id="IPR004045">
    <property type="entry name" value="Glutathione_S-Trfase_N"/>
</dbReference>
<dbReference type="InterPro" id="IPR010987">
    <property type="entry name" value="Glutathione-S-Trfase_C-like"/>
</dbReference>
<dbReference type="PANTHER" id="PTHR11571">
    <property type="entry name" value="GLUTATHIONE S-TRANSFERASE"/>
    <property type="match status" value="1"/>
</dbReference>
<dbReference type="CDD" id="cd03039">
    <property type="entry name" value="GST_N_Sigma_like"/>
    <property type="match status" value="1"/>
</dbReference>
<dbReference type="Pfam" id="PF02798">
    <property type="entry name" value="GST_N"/>
    <property type="match status" value="1"/>
</dbReference>
<dbReference type="Pfam" id="PF14497">
    <property type="entry name" value="GST_C_3"/>
    <property type="match status" value="1"/>
</dbReference>
<dbReference type="EC" id="2.5.1.18" evidence="2"/>
<dbReference type="OrthoDB" id="414243at2759"/>
<dbReference type="InterPro" id="IPR036249">
    <property type="entry name" value="Thioredoxin-like_sf"/>
</dbReference>
<comment type="catalytic activity">
    <reaction evidence="5">
        <text>RX + glutathione = an S-substituted glutathione + a halide anion + H(+)</text>
        <dbReference type="Rhea" id="RHEA:16437"/>
        <dbReference type="ChEBI" id="CHEBI:15378"/>
        <dbReference type="ChEBI" id="CHEBI:16042"/>
        <dbReference type="ChEBI" id="CHEBI:17792"/>
        <dbReference type="ChEBI" id="CHEBI:57925"/>
        <dbReference type="ChEBI" id="CHEBI:90779"/>
        <dbReference type="EC" id="2.5.1.18"/>
    </reaction>
</comment>
<accession>A0A8J9UPE3</accession>
<feature type="domain" description="GST C-terminal" evidence="7">
    <location>
        <begin position="82"/>
        <end position="203"/>
    </location>
</feature>
<evidence type="ECO:0000259" key="7">
    <source>
        <dbReference type="PROSITE" id="PS50405"/>
    </source>
</evidence>
<dbReference type="Gene3D" id="1.20.1050.10">
    <property type="match status" value="1"/>
</dbReference>
<dbReference type="GO" id="GO:0006749">
    <property type="term" value="P:glutathione metabolic process"/>
    <property type="evidence" value="ECO:0007669"/>
    <property type="project" value="TreeGrafter"/>
</dbReference>
<dbReference type="EMBL" id="OV170224">
    <property type="protein sequence ID" value="CAH0723592.1"/>
    <property type="molecule type" value="Genomic_DNA"/>
</dbReference>
<reference evidence="8" key="1">
    <citation type="submission" date="2021-12" db="EMBL/GenBank/DDBJ databases">
        <authorList>
            <person name="Martin H S."/>
        </authorList>
    </citation>
    <scope>NUCLEOTIDE SEQUENCE</scope>
</reference>
<protein>
    <recommendedName>
        <fullName evidence="2">glutathione transferase</fullName>
        <ecNumber evidence="2">2.5.1.18</ecNumber>
    </recommendedName>
</protein>
<evidence type="ECO:0000256" key="1">
    <source>
        <dbReference type="ARBA" id="ARBA00011738"/>
    </source>
</evidence>
<evidence type="ECO:0000259" key="6">
    <source>
        <dbReference type="PROSITE" id="PS50404"/>
    </source>
</evidence>
<dbReference type="SFLD" id="SFLDG01205">
    <property type="entry name" value="AMPS.1"/>
    <property type="match status" value="1"/>
</dbReference>
<feature type="domain" description="GST N-terminal" evidence="6">
    <location>
        <begin position="1"/>
        <end position="80"/>
    </location>
</feature>
<name>A0A8J9UPE3_9NEOP</name>
<dbReference type="Proteomes" id="UP000838878">
    <property type="component" value="Chromosome 4"/>
</dbReference>
<comment type="similarity">
    <text evidence="4">Belongs to the GST superfamily. Sigma family.</text>
</comment>
<dbReference type="Gene3D" id="3.40.30.10">
    <property type="entry name" value="Glutaredoxin"/>
    <property type="match status" value="1"/>
</dbReference>
<gene>
    <name evidence="8" type="ORF">BINO364_LOCUS9406</name>
</gene>
<feature type="non-terminal residue" evidence="8">
    <location>
        <position position="203"/>
    </location>
</feature>
<comment type="subunit">
    <text evidence="1">Homodimer.</text>
</comment>
<dbReference type="InterPro" id="IPR050213">
    <property type="entry name" value="GST_superfamily"/>
</dbReference>
<evidence type="ECO:0000256" key="2">
    <source>
        <dbReference type="ARBA" id="ARBA00012452"/>
    </source>
</evidence>
<dbReference type="AlphaFoldDB" id="A0A8J9UPE3"/>
<dbReference type="InterPro" id="IPR036282">
    <property type="entry name" value="Glutathione-S-Trfase_C_sf"/>
</dbReference>
<dbReference type="SUPFAM" id="SSF47616">
    <property type="entry name" value="GST C-terminal domain-like"/>
    <property type="match status" value="1"/>
</dbReference>
<proteinExistence type="inferred from homology"/>
<dbReference type="GO" id="GO:0004364">
    <property type="term" value="F:glutathione transferase activity"/>
    <property type="evidence" value="ECO:0007669"/>
    <property type="project" value="UniProtKB-EC"/>
</dbReference>
<evidence type="ECO:0000313" key="8">
    <source>
        <dbReference type="EMBL" id="CAH0723592.1"/>
    </source>
</evidence>